<sequence length="726" mass="85438">MKDLLQKIWKNKLQFLDFNLNFTDKNILDVSELAIILSINQENYERYFLLNEFKIIFEKINLRVDIFGAQKAQICAINLFKSGLVKKQELLDALQILQKISNNYEIFNFIEKTEIKIIDKKELFLKNCNQLDVIALELCKLSFDENAKIRLHKKIDKFKKLDFNIAVTGIMNSGKSSFLNALLKQEFLGVSNIPETANLTVISYGANKEAMIYFWNKNEWQNILKTSSFNKKLKAFFDRLVLEIDINKYIKDETLSQKINLEDLKKFSSAKNNISALIKKIEIKSDLEFLKNNISIVDTPGLDDVVIQREILTNEYLKESDFLIHLMNASQALTQKDIDFLTHCLLNSRLSKFLIILTKADLLRKQELNEVENYIKKILTNKLKDKNLVTKIDFLSISAKMANDFYKNLVSKESFQKSGMQEFENYLFNELYSGKKSKIALESYKKELLLELDHLLKEYELQNKFIQEKEQNLDEQSKQFLLEMQNKRKSLQETKEEILNSILELKNLENGVDNLVLLLAKKLKDRLVDELKYFKNKSQKVDMQRILMIIDTTIKDGVSDILREVKFKNMKKIEELKLHLSLKYDFLKENFNDDFENFKDKISKDIENIFNDEKIIFLKLEIENIINQNINLFDLEIKLTQTINAIFKNFNLENILQSLDINGAFFHFLDKKLQNYEEIQKEKLKNIEDLMCKINDKNTNILTSFENNLENIAKLQQLKMDLLHAN</sequence>
<organism evidence="1 2">
    <name type="scientific">Campylobacter molothri</name>
    <dbReference type="NCBI Taxonomy" id="1032242"/>
    <lineage>
        <taxon>Bacteria</taxon>
        <taxon>Pseudomonadati</taxon>
        <taxon>Campylobacterota</taxon>
        <taxon>Epsilonproteobacteria</taxon>
        <taxon>Campylobacterales</taxon>
        <taxon>Campylobacteraceae</taxon>
        <taxon>Campylobacter</taxon>
    </lineage>
</organism>
<evidence type="ECO:0000313" key="1">
    <source>
        <dbReference type="EMBL" id="MBZ7974306.1"/>
    </source>
</evidence>
<proteinExistence type="predicted"/>
<evidence type="ECO:0000313" key="2">
    <source>
        <dbReference type="Proteomes" id="UP001319828"/>
    </source>
</evidence>
<protein>
    <submittedName>
        <fullName evidence="1">Dynamin family protein</fullName>
    </submittedName>
</protein>
<dbReference type="EMBL" id="JACHUQ010000003">
    <property type="protein sequence ID" value="MBZ7974306.1"/>
    <property type="molecule type" value="Genomic_DNA"/>
</dbReference>
<keyword evidence="2" id="KW-1185">Reference proteome</keyword>
<comment type="caution">
    <text evidence="1">The sequence shown here is derived from an EMBL/GenBank/DDBJ whole genome shotgun (WGS) entry which is preliminary data.</text>
</comment>
<gene>
    <name evidence="1" type="ORF">H2252_02800</name>
</gene>
<dbReference type="Proteomes" id="UP001319828">
    <property type="component" value="Unassembled WGS sequence"/>
</dbReference>
<accession>A0ACC5W0U9</accession>
<reference evidence="1" key="1">
    <citation type="submission" date="2020-07" db="EMBL/GenBank/DDBJ databases">
        <title>Campylobacter molothri sp. nov. isolated from wild birds.</title>
        <authorList>
            <person name="Miller W.G."/>
            <person name="Chapman M.H."/>
            <person name="Yee E."/>
            <person name="Lopes B.S."/>
            <person name="Forbes K.J."/>
        </authorList>
    </citation>
    <scope>NUCLEOTIDE SEQUENCE</scope>
    <source>
        <strain evidence="1">RM9754</strain>
    </source>
</reference>
<name>A0ACC5W0U9_9BACT</name>